<keyword evidence="3" id="KW-1185">Reference proteome</keyword>
<dbReference type="InterPro" id="IPR043899">
    <property type="entry name" value="DUF5789"/>
</dbReference>
<name>A0ABD6BRJ5_9EURY</name>
<gene>
    <name evidence="2" type="ORF">ACFSAU_06945</name>
</gene>
<dbReference type="Proteomes" id="UP001597139">
    <property type="component" value="Unassembled WGS sequence"/>
</dbReference>
<evidence type="ECO:0000256" key="1">
    <source>
        <dbReference type="SAM" id="MobiDB-lite"/>
    </source>
</evidence>
<accession>A0ABD6BRJ5</accession>
<feature type="compositionally biased region" description="Basic and acidic residues" evidence="1">
    <location>
        <begin position="1"/>
        <end position="34"/>
    </location>
</feature>
<dbReference type="Pfam" id="PF19102">
    <property type="entry name" value="DUF5789"/>
    <property type="match status" value="1"/>
</dbReference>
<evidence type="ECO:0000313" key="2">
    <source>
        <dbReference type="EMBL" id="MFD1567225.1"/>
    </source>
</evidence>
<proteinExistence type="predicted"/>
<dbReference type="RefSeq" id="WP_267646196.1">
    <property type="nucleotide sequence ID" value="NZ_JANHGR010000001.1"/>
</dbReference>
<reference evidence="2 3" key="1">
    <citation type="journal article" date="2019" name="Int. J. Syst. Evol. Microbiol.">
        <title>The Global Catalogue of Microorganisms (GCM) 10K type strain sequencing project: providing services to taxonomists for standard genome sequencing and annotation.</title>
        <authorList>
            <consortium name="The Broad Institute Genomics Platform"/>
            <consortium name="The Broad Institute Genome Sequencing Center for Infectious Disease"/>
            <person name="Wu L."/>
            <person name="Ma J."/>
        </authorList>
    </citation>
    <scope>NUCLEOTIDE SEQUENCE [LARGE SCALE GENOMIC DNA]</scope>
    <source>
        <strain evidence="2 3">CGMCC 1.12859</strain>
    </source>
</reference>
<dbReference type="AlphaFoldDB" id="A0ABD6BRJ5"/>
<sequence>MADDKRGRDKQGHDAERRQRERELRTELERREESEPAIEEVSDDALTSELGAVSFPATGEEILAALGEQSVRIGEDRYAIESLLARSRLERFESPAVVRVRVRRPRVAAAMKRIVEAADSASDADLPEKRRDAYEKSLRAMRALDPTDEDSGVRALTDWIVDHIEETGSLPSSRDVRREGAELAREYGYDVGNDEWLGV</sequence>
<dbReference type="EMBL" id="JBHUCZ010000003">
    <property type="protein sequence ID" value="MFD1567225.1"/>
    <property type="molecule type" value="Genomic_DNA"/>
</dbReference>
<comment type="caution">
    <text evidence="2">The sequence shown here is derived from an EMBL/GenBank/DDBJ whole genome shotgun (WGS) entry which is preliminary data.</text>
</comment>
<protein>
    <submittedName>
        <fullName evidence="2">Uncharacterized protein</fullName>
    </submittedName>
</protein>
<feature type="region of interest" description="Disordered" evidence="1">
    <location>
        <begin position="1"/>
        <end position="45"/>
    </location>
</feature>
<organism evidence="2 3">
    <name type="scientific">Halolamina litorea</name>
    <dbReference type="NCBI Taxonomy" id="1515593"/>
    <lineage>
        <taxon>Archaea</taxon>
        <taxon>Methanobacteriati</taxon>
        <taxon>Methanobacteriota</taxon>
        <taxon>Stenosarchaea group</taxon>
        <taxon>Halobacteria</taxon>
        <taxon>Halobacteriales</taxon>
        <taxon>Haloferacaceae</taxon>
    </lineage>
</organism>
<evidence type="ECO:0000313" key="3">
    <source>
        <dbReference type="Proteomes" id="UP001597139"/>
    </source>
</evidence>